<comment type="caution">
    <text evidence="2">The sequence shown here is derived from an EMBL/GenBank/DDBJ whole genome shotgun (WGS) entry which is preliminary data.</text>
</comment>
<protein>
    <submittedName>
        <fullName evidence="2">Uncharacterized protein</fullName>
    </submittedName>
</protein>
<dbReference type="EMBL" id="SRPW01000874">
    <property type="protein sequence ID" value="KAG6011482.1"/>
    <property type="molecule type" value="Genomic_DNA"/>
</dbReference>
<proteinExistence type="predicted"/>
<gene>
    <name evidence="2" type="ORF">E4U43_008278</name>
</gene>
<dbReference type="Proteomes" id="UP000748025">
    <property type="component" value="Unassembled WGS sequence"/>
</dbReference>
<evidence type="ECO:0000313" key="3">
    <source>
        <dbReference type="Proteomes" id="UP000748025"/>
    </source>
</evidence>
<dbReference type="AlphaFoldDB" id="A0A9P7NBL2"/>
<name>A0A9P7NBL2_9HYPO</name>
<feature type="compositionally biased region" description="Polar residues" evidence="1">
    <location>
        <begin position="112"/>
        <end position="129"/>
    </location>
</feature>
<feature type="region of interest" description="Disordered" evidence="1">
    <location>
        <begin position="109"/>
        <end position="129"/>
    </location>
</feature>
<evidence type="ECO:0000256" key="1">
    <source>
        <dbReference type="SAM" id="MobiDB-lite"/>
    </source>
</evidence>
<reference evidence="2" key="1">
    <citation type="journal article" date="2020" name="bioRxiv">
        <title>Whole genome comparisons of ergot fungi reveals the divergence and evolution of species within the genus Claviceps are the result of varying mechanisms driving genome evolution and host range expansion.</title>
        <authorList>
            <person name="Wyka S.A."/>
            <person name="Mondo S.J."/>
            <person name="Liu M."/>
            <person name="Dettman J."/>
            <person name="Nalam V."/>
            <person name="Broders K.D."/>
        </authorList>
    </citation>
    <scope>NUCLEOTIDE SEQUENCE</scope>
    <source>
        <strain evidence="2">CCC 602</strain>
    </source>
</reference>
<accession>A0A9P7NBL2</accession>
<keyword evidence="3" id="KW-1185">Reference proteome</keyword>
<feature type="region of interest" description="Disordered" evidence="1">
    <location>
        <begin position="60"/>
        <end position="81"/>
    </location>
</feature>
<sequence>MFCNWRLQPPVQPDAKSTCNSRGPTSQQACDFCRAKKVYVPVKTWRSKKAVGGRHDLVSPESVGVTEDTSVDPFTSPRTPLCPTAEAQRMLSFTTEASQEVEELRDELVQGDSPNAASNNQMQVASPSSRQLLESCSATSWTSIMDTQYKPFPVESDMETLFQSGASNLAKQPRGAFIGNYKINSELEWQMIMQALALLLIKRLVSLVEAVRDTLNQAEDGNLNQRLATVQGRLAGTFTHLQARASRVG</sequence>
<organism evidence="2 3">
    <name type="scientific">Claviceps pusilla</name>
    <dbReference type="NCBI Taxonomy" id="123648"/>
    <lineage>
        <taxon>Eukaryota</taxon>
        <taxon>Fungi</taxon>
        <taxon>Dikarya</taxon>
        <taxon>Ascomycota</taxon>
        <taxon>Pezizomycotina</taxon>
        <taxon>Sordariomycetes</taxon>
        <taxon>Hypocreomycetidae</taxon>
        <taxon>Hypocreales</taxon>
        <taxon>Clavicipitaceae</taxon>
        <taxon>Claviceps</taxon>
    </lineage>
</organism>
<evidence type="ECO:0000313" key="2">
    <source>
        <dbReference type="EMBL" id="KAG6011482.1"/>
    </source>
</evidence>